<keyword evidence="3" id="KW-1185">Reference proteome</keyword>
<dbReference type="Proteomes" id="UP000325395">
    <property type="component" value="Unassembled WGS sequence"/>
</dbReference>
<accession>A0ABQ6WQK2</accession>
<evidence type="ECO:0000313" key="2">
    <source>
        <dbReference type="EMBL" id="KAE8419300.1"/>
    </source>
</evidence>
<protein>
    <submittedName>
        <fullName evidence="2">Uncharacterized protein</fullName>
    </submittedName>
</protein>
<feature type="compositionally biased region" description="Basic and acidic residues" evidence="1">
    <location>
        <begin position="494"/>
        <end position="521"/>
    </location>
</feature>
<organism evidence="2 3">
    <name type="scientific">Aspergillus pseudocaelatus</name>
    <dbReference type="NCBI Taxonomy" id="1825620"/>
    <lineage>
        <taxon>Eukaryota</taxon>
        <taxon>Fungi</taxon>
        <taxon>Dikarya</taxon>
        <taxon>Ascomycota</taxon>
        <taxon>Pezizomycotina</taxon>
        <taxon>Eurotiomycetes</taxon>
        <taxon>Eurotiomycetidae</taxon>
        <taxon>Eurotiales</taxon>
        <taxon>Aspergillaceae</taxon>
        <taxon>Aspergillus</taxon>
        <taxon>Aspergillus subgen. Circumdati</taxon>
    </lineage>
</organism>
<gene>
    <name evidence="2" type="ORF">BDV36DRAFT_294352</name>
</gene>
<sequence length="521" mass="59371">MDPQKLNFPLADAVQAYLEKIYSDNDLLSGLLMNVTEKKAYPVEYIEKKGFKFQSDDWEAVQVLEKPGPNFDLRLAGGVYRFDANKAGIWELMVHSVTSAIYVNGKPVTSQKTDDQGWVTCETESKHDLRVQFKCASIVGEPQPHSKPQFTGEVSKTGEGGENEVITGQRYYPWGNAYDKINTKQLITNPGTSASDEIVRVCRKLREDEAVKWLAVALDLLACQSKPLDGPHESSTYGSIDKGDLLVGGVHILLTLTCAAIGEYYGEALGAFVGAIGGGVTRNYFIDIKDNVIKGWSRDLKSLVSEKELALDEILKEKIKQRVEERDNVQLKDPNLSKEIENEVKRMYILNAKDKLADDVEDRFEWYQTLWTREFKEAYDAALNEKFEEQMPHSQIESLVKINIDKRVAEKVIPDDIKELGVQLDNADQDRKKKVAEIEKSGKTWAQKREEERKIKEEYEGKVKKLKGEIKEKQEDKEEREKKSSDTIIDSTLEEIKRNAERRRREAIDRAARKDRDGEIV</sequence>
<feature type="region of interest" description="Disordered" evidence="1">
    <location>
        <begin position="468"/>
        <end position="521"/>
    </location>
</feature>
<proteinExistence type="predicted"/>
<reference evidence="2 3" key="1">
    <citation type="submission" date="2019-04" db="EMBL/GenBank/DDBJ databases">
        <authorList>
            <consortium name="DOE Joint Genome Institute"/>
            <person name="Mondo S."/>
            <person name="Kjaerbolling I."/>
            <person name="Vesth T."/>
            <person name="Frisvad J.C."/>
            <person name="Nybo J.L."/>
            <person name="Theobald S."/>
            <person name="Kildgaard S."/>
            <person name="Isbrandt T."/>
            <person name="Kuo A."/>
            <person name="Sato A."/>
            <person name="Lyhne E.K."/>
            <person name="Kogle M.E."/>
            <person name="Wiebenga A."/>
            <person name="Kun R.S."/>
            <person name="Lubbers R.J."/>
            <person name="Makela M.R."/>
            <person name="Barry K."/>
            <person name="Chovatia M."/>
            <person name="Clum A."/>
            <person name="Daum C."/>
            <person name="Haridas S."/>
            <person name="He G."/>
            <person name="LaButti K."/>
            <person name="Lipzen A."/>
            <person name="Riley R."/>
            <person name="Salamov A."/>
            <person name="Simmons B.A."/>
            <person name="Magnuson J.K."/>
            <person name="Henrissat B."/>
            <person name="Mortensen U.H."/>
            <person name="Larsen T.O."/>
            <person name="Devries R.P."/>
            <person name="Grigoriev I.V."/>
            <person name="Machida M."/>
            <person name="Baker S.E."/>
            <person name="Andersen M.R."/>
            <person name="Cantor M.N."/>
            <person name="Hua S.X."/>
        </authorList>
    </citation>
    <scope>NUCLEOTIDE SEQUENCE [LARGE SCALE GENOMIC DNA]</scope>
    <source>
        <strain evidence="2 3">CBS 117616</strain>
    </source>
</reference>
<dbReference type="EMBL" id="ML735718">
    <property type="protein sequence ID" value="KAE8419300.1"/>
    <property type="molecule type" value="Genomic_DNA"/>
</dbReference>
<evidence type="ECO:0000256" key="1">
    <source>
        <dbReference type="SAM" id="MobiDB-lite"/>
    </source>
</evidence>
<feature type="compositionally biased region" description="Basic and acidic residues" evidence="1">
    <location>
        <begin position="468"/>
        <end position="485"/>
    </location>
</feature>
<name>A0ABQ6WQK2_9EURO</name>
<evidence type="ECO:0000313" key="3">
    <source>
        <dbReference type="Proteomes" id="UP000325395"/>
    </source>
</evidence>